<evidence type="ECO:0000313" key="1">
    <source>
        <dbReference type="EMBL" id="KAE9054683.1"/>
    </source>
</evidence>
<accession>A0A6A3PN42</accession>
<dbReference type="EMBL" id="QXFZ01009454">
    <property type="protein sequence ID" value="KAE9054683.1"/>
    <property type="molecule type" value="Genomic_DNA"/>
</dbReference>
<evidence type="ECO:0000313" key="2">
    <source>
        <dbReference type="Proteomes" id="UP000441208"/>
    </source>
</evidence>
<dbReference type="Proteomes" id="UP000441208">
    <property type="component" value="Unassembled WGS sequence"/>
</dbReference>
<name>A0A6A3PN42_9STRA</name>
<protein>
    <submittedName>
        <fullName evidence="1">Uncharacterized protein</fullName>
    </submittedName>
</protein>
<comment type="caution">
    <text evidence="1">The sequence shown here is derived from an EMBL/GenBank/DDBJ whole genome shotgun (WGS) entry which is preliminary data.</text>
</comment>
<reference evidence="1 2" key="1">
    <citation type="submission" date="2018-08" db="EMBL/GenBank/DDBJ databases">
        <title>Genomic investigation of the strawberry pathogen Phytophthora fragariae indicates pathogenicity is determined by transcriptional variation in three key races.</title>
        <authorList>
            <person name="Adams T.M."/>
            <person name="Armitage A.D."/>
            <person name="Sobczyk M.K."/>
            <person name="Bates H.J."/>
            <person name="Dunwell J.M."/>
            <person name="Nellist C.F."/>
            <person name="Harrison R.J."/>
        </authorList>
    </citation>
    <scope>NUCLEOTIDE SEQUENCE [LARGE SCALE GENOMIC DNA]</scope>
    <source>
        <strain evidence="1 2">NOV-71</strain>
    </source>
</reference>
<organism evidence="1 2">
    <name type="scientific">Phytophthora fragariae</name>
    <dbReference type="NCBI Taxonomy" id="53985"/>
    <lineage>
        <taxon>Eukaryota</taxon>
        <taxon>Sar</taxon>
        <taxon>Stramenopiles</taxon>
        <taxon>Oomycota</taxon>
        <taxon>Peronosporomycetes</taxon>
        <taxon>Peronosporales</taxon>
        <taxon>Peronosporaceae</taxon>
        <taxon>Phytophthora</taxon>
    </lineage>
</organism>
<proteinExistence type="predicted"/>
<sequence>MLLPVIKIFMRNVMARTVLHLNDEIPEVVLMNVEVFNSLFMSYCMQNSPSISTTLRLIAIDGAQMLVSMHDVSDVIQRLRVWKERVNTEHARLSIDNPTGVEAPGLRRKTILVYTEDILDRYQSTPTASTTTVPTMATEGSS</sequence>
<feature type="non-terminal residue" evidence="1">
    <location>
        <position position="142"/>
    </location>
</feature>
<gene>
    <name evidence="1" type="ORF">PF007_g32556</name>
</gene>
<dbReference type="AlphaFoldDB" id="A0A6A3PN42"/>